<dbReference type="Proteomes" id="UP000001058">
    <property type="component" value="Unassembled WGS sequence"/>
</dbReference>
<dbReference type="InParanoid" id="D8TLT6"/>
<gene>
    <name evidence="5" type="ORF">VOLCADRAFT_103432</name>
</gene>
<dbReference type="PANTHER" id="PTHR11216:SF170">
    <property type="entry name" value="DYNAMIN ASSOCIATED PROTEIN 160, ISOFORM D"/>
    <property type="match status" value="1"/>
</dbReference>
<feature type="domain" description="EH" evidence="3">
    <location>
        <begin position="213"/>
        <end position="294"/>
    </location>
</feature>
<evidence type="ECO:0000259" key="4">
    <source>
        <dbReference type="PROSITE" id="PS50222"/>
    </source>
</evidence>
<dbReference type="OrthoDB" id="524326at2759"/>
<evidence type="ECO:0000256" key="2">
    <source>
        <dbReference type="SAM" id="MobiDB-lite"/>
    </source>
</evidence>
<sequence>MAQQLFEQWFRIADADKDGAVGGGEAVSFFMRSALPQLVLGQIWELASGGAPKLNQTQFSAAMRLVALAQARGGQLPLDQARAVIAGVGPALPPPTLQGLDPSGAATGQPGAPFIPSAATATGAPRPVGVTVSTAAAPQYGAAMGAVPSPYNAQLTGGPGSSAAGLLRPIGASGGGSGGGAAVGVAPGAMPAAAAAPSAAAAAGGYPLLAASDIQRLQASFVQLDADRDGFVTGAECFGFFSQSGLEKPVLRDIWSLVAGNESRLSSAQFVAFLYLIDCVKRGLPLPKYLPPGLPVAWSLQSQFGTSSNITAVLAAPQTTSLPAPPPPPTLPAKLDLAAMAGERLTAPPSASQHVSHVPAVPPALLANVSAMDRTKLQEELQAYTAAQAASEKSAAVHSHIMELMGQKGELQEKMKRLESEVAAAERMGPADVARLEGELSELTHRCSALEAARNAKMAKVDGLRRQQEAVRAKLGELADADRDAAAEVEACESSLESLQQELKEARSSGSAAALPTLLSRAANVYRGLYGLAQRMGTTVPFEALPASLEGLHVWADEVAAGVIDWPDDDVDARGFVIVNALPGADAPRPIVKAVAGAAAAAVAAAAAPKPAMGAAPAAATQPSVPAAAATAAAKVLPNGFAAAASVNCGDGGGFDNALAFGDAPAFGLPASGSNVAPPPAPPGAAAPSAPIDFGFDDAPAFGAPAALPAAATAAPPPGLHAPSSFAIDPAAPLKAAETSPHQSYSGGGMEDLPNTQMNRFGSAFSFGDGGEGQRSVDTPTFVPAPSDSAVAAAMPSALSGAADADFGGNAFTAGMPAPTHAAAAAVVAAGAAAPPAEQHAPLATTPSLFGDDAFGTASARGFSEGAFAAAQSAAAVAAATAVAADSRSSSVGGAPTALPPMDSGPLQENPFAGGPPPSLAAAVASATAATTTVASVGLPPPPTTAATTDTAAGVGTAAVSAELFGDNAFGTAPAFSLPPQPPAQQHVTPATAPPPPPPPPAATRFEDDNPFGDSDNPFGTTAFR</sequence>
<dbReference type="PROSITE" id="PS50031">
    <property type="entry name" value="EH"/>
    <property type="match status" value="2"/>
</dbReference>
<dbReference type="PANTHER" id="PTHR11216">
    <property type="entry name" value="EH DOMAIN"/>
    <property type="match status" value="1"/>
</dbReference>
<dbReference type="GO" id="GO:0006897">
    <property type="term" value="P:endocytosis"/>
    <property type="evidence" value="ECO:0007669"/>
    <property type="project" value="TreeGrafter"/>
</dbReference>
<feature type="region of interest" description="Disordered" evidence="2">
    <location>
        <begin position="972"/>
        <end position="1025"/>
    </location>
</feature>
<dbReference type="EMBL" id="GL378327">
    <property type="protein sequence ID" value="EFJ51520.1"/>
    <property type="molecule type" value="Genomic_DNA"/>
</dbReference>
<protein>
    <recommendedName>
        <fullName evidence="7">EH domain-containing protein</fullName>
    </recommendedName>
</protein>
<dbReference type="CDD" id="cd00052">
    <property type="entry name" value="EH"/>
    <property type="match status" value="1"/>
</dbReference>
<name>D8TLT6_VOLCA</name>
<proteinExistence type="predicted"/>
<feature type="compositionally biased region" description="Pro residues" evidence="2">
    <location>
        <begin position="992"/>
        <end position="1002"/>
    </location>
</feature>
<organism evidence="6">
    <name type="scientific">Volvox carteri f. nagariensis</name>
    <dbReference type="NCBI Taxonomy" id="3068"/>
    <lineage>
        <taxon>Eukaryota</taxon>
        <taxon>Viridiplantae</taxon>
        <taxon>Chlorophyta</taxon>
        <taxon>core chlorophytes</taxon>
        <taxon>Chlorophyceae</taxon>
        <taxon>CS clade</taxon>
        <taxon>Chlamydomonadales</taxon>
        <taxon>Volvocaceae</taxon>
        <taxon>Volvox</taxon>
    </lineage>
</organism>
<feature type="coiled-coil region" evidence="1">
    <location>
        <begin position="482"/>
        <end position="509"/>
    </location>
</feature>
<evidence type="ECO:0000259" key="3">
    <source>
        <dbReference type="PROSITE" id="PS50031"/>
    </source>
</evidence>
<dbReference type="GO" id="GO:0005886">
    <property type="term" value="C:plasma membrane"/>
    <property type="evidence" value="ECO:0007669"/>
    <property type="project" value="TreeGrafter"/>
</dbReference>
<dbReference type="SMART" id="SM00027">
    <property type="entry name" value="EH"/>
    <property type="match status" value="2"/>
</dbReference>
<evidence type="ECO:0000256" key="1">
    <source>
        <dbReference type="SAM" id="Coils"/>
    </source>
</evidence>
<dbReference type="PROSITE" id="PS50222">
    <property type="entry name" value="EF_HAND_2"/>
    <property type="match status" value="1"/>
</dbReference>
<feature type="coiled-coil region" evidence="1">
    <location>
        <begin position="401"/>
        <end position="453"/>
    </location>
</feature>
<dbReference type="GO" id="GO:0005737">
    <property type="term" value="C:cytoplasm"/>
    <property type="evidence" value="ECO:0007669"/>
    <property type="project" value="TreeGrafter"/>
</dbReference>
<dbReference type="eggNOG" id="KOG0998">
    <property type="taxonomic scope" value="Eukaryota"/>
</dbReference>
<evidence type="ECO:0000313" key="6">
    <source>
        <dbReference type="Proteomes" id="UP000001058"/>
    </source>
</evidence>
<dbReference type="SUPFAM" id="SSF47473">
    <property type="entry name" value="EF-hand"/>
    <property type="match status" value="2"/>
</dbReference>
<dbReference type="AlphaFoldDB" id="D8TLT6"/>
<evidence type="ECO:0008006" key="7">
    <source>
        <dbReference type="Google" id="ProtNLM"/>
    </source>
</evidence>
<dbReference type="GO" id="GO:0016197">
    <property type="term" value="P:endosomal transport"/>
    <property type="evidence" value="ECO:0007669"/>
    <property type="project" value="TreeGrafter"/>
</dbReference>
<dbReference type="RefSeq" id="XP_002947472.1">
    <property type="nucleotide sequence ID" value="XM_002947426.1"/>
</dbReference>
<keyword evidence="6" id="KW-1185">Reference proteome</keyword>
<dbReference type="GeneID" id="9620304"/>
<reference evidence="5 6" key="1">
    <citation type="journal article" date="2010" name="Science">
        <title>Genomic analysis of organismal complexity in the multicellular green alga Volvox carteri.</title>
        <authorList>
            <person name="Prochnik S.E."/>
            <person name="Umen J."/>
            <person name="Nedelcu A.M."/>
            <person name="Hallmann A."/>
            <person name="Miller S.M."/>
            <person name="Nishii I."/>
            <person name="Ferris P."/>
            <person name="Kuo A."/>
            <person name="Mitros T."/>
            <person name="Fritz-Laylin L.K."/>
            <person name="Hellsten U."/>
            <person name="Chapman J."/>
            <person name="Simakov O."/>
            <person name="Rensing S.A."/>
            <person name="Terry A."/>
            <person name="Pangilinan J."/>
            <person name="Kapitonov V."/>
            <person name="Jurka J."/>
            <person name="Salamov A."/>
            <person name="Shapiro H."/>
            <person name="Schmutz J."/>
            <person name="Grimwood J."/>
            <person name="Lindquist E."/>
            <person name="Lucas S."/>
            <person name="Grigoriev I.V."/>
            <person name="Schmitt R."/>
            <person name="Kirk D."/>
            <person name="Rokhsar D.S."/>
        </authorList>
    </citation>
    <scope>NUCLEOTIDE SEQUENCE [LARGE SCALE GENOMIC DNA]</scope>
    <source>
        <strain evidence="6">f. Nagariensis / Eve</strain>
    </source>
</reference>
<keyword evidence="1" id="KW-0175">Coiled coil</keyword>
<accession>D8TLT6</accession>
<dbReference type="Gene3D" id="1.10.238.10">
    <property type="entry name" value="EF-hand"/>
    <property type="match status" value="2"/>
</dbReference>
<dbReference type="STRING" id="3068.D8TLT6"/>
<dbReference type="SMART" id="SM00054">
    <property type="entry name" value="EFh"/>
    <property type="match status" value="2"/>
</dbReference>
<feature type="region of interest" description="Disordered" evidence="2">
    <location>
        <begin position="889"/>
        <end position="920"/>
    </location>
</feature>
<dbReference type="InterPro" id="IPR000261">
    <property type="entry name" value="EH_dom"/>
</dbReference>
<dbReference type="Pfam" id="PF12763">
    <property type="entry name" value="EH"/>
    <property type="match status" value="1"/>
</dbReference>
<feature type="domain" description="EF-hand" evidence="4">
    <location>
        <begin position="212"/>
        <end position="247"/>
    </location>
</feature>
<dbReference type="Gene3D" id="1.10.287.1490">
    <property type="match status" value="1"/>
</dbReference>
<feature type="region of interest" description="Disordered" evidence="2">
    <location>
        <begin position="733"/>
        <end position="780"/>
    </location>
</feature>
<feature type="domain" description="EH" evidence="3">
    <location>
        <begin position="2"/>
        <end position="61"/>
    </location>
</feature>
<dbReference type="KEGG" id="vcn:VOLCADRAFT_103432"/>
<dbReference type="InterPro" id="IPR002048">
    <property type="entry name" value="EF_hand_dom"/>
</dbReference>
<evidence type="ECO:0000313" key="5">
    <source>
        <dbReference type="EMBL" id="EFJ51520.1"/>
    </source>
</evidence>
<dbReference type="GO" id="GO:0005509">
    <property type="term" value="F:calcium ion binding"/>
    <property type="evidence" value="ECO:0007669"/>
    <property type="project" value="InterPro"/>
</dbReference>
<dbReference type="InterPro" id="IPR011992">
    <property type="entry name" value="EF-hand-dom_pair"/>
</dbReference>